<evidence type="ECO:0000313" key="3">
    <source>
        <dbReference type="Proteomes" id="UP001307889"/>
    </source>
</evidence>
<evidence type="ECO:0000256" key="1">
    <source>
        <dbReference type="SAM" id="MobiDB-lite"/>
    </source>
</evidence>
<dbReference type="EMBL" id="AP028920">
    <property type="protein sequence ID" value="BET01125.1"/>
    <property type="molecule type" value="Genomic_DNA"/>
</dbReference>
<dbReference type="Proteomes" id="UP001307889">
    <property type="component" value="Chromosome 12"/>
</dbReference>
<gene>
    <name evidence="2" type="ORF">NTJ_13941</name>
</gene>
<sequence length="148" mass="16691">MLTLLHRGGIGSSSTLDNDGGDSTSIVVGTEQVRSSRSRLKGVLSKTWSCRELPRAQEADRIRTEDSWPGEAADQVEVQVGGDQTIPIRDRERERPRREETTATGSATEEEEDSLRSERTCFAVVFFFWKISFSGRFLLKRQNLQILD</sequence>
<feature type="compositionally biased region" description="Basic and acidic residues" evidence="1">
    <location>
        <begin position="57"/>
        <end position="66"/>
    </location>
</feature>
<feature type="region of interest" description="Disordered" evidence="1">
    <location>
        <begin position="1"/>
        <end position="23"/>
    </location>
</feature>
<feature type="compositionally biased region" description="Basic and acidic residues" evidence="1">
    <location>
        <begin position="88"/>
        <end position="101"/>
    </location>
</feature>
<proteinExistence type="predicted"/>
<accession>A0ABN7B9Q8</accession>
<feature type="region of interest" description="Disordered" evidence="1">
    <location>
        <begin position="57"/>
        <end position="113"/>
    </location>
</feature>
<evidence type="ECO:0000313" key="2">
    <source>
        <dbReference type="EMBL" id="BET01125.1"/>
    </source>
</evidence>
<protein>
    <submittedName>
        <fullName evidence="2">Uncharacterized protein</fullName>
    </submittedName>
</protein>
<reference evidence="2 3" key="1">
    <citation type="submission" date="2023-09" db="EMBL/GenBank/DDBJ databases">
        <title>Nesidiocoris tenuis whole genome shotgun sequence.</title>
        <authorList>
            <person name="Shibata T."/>
            <person name="Shimoda M."/>
            <person name="Kobayashi T."/>
            <person name="Uehara T."/>
        </authorList>
    </citation>
    <scope>NUCLEOTIDE SEQUENCE [LARGE SCALE GENOMIC DNA]</scope>
    <source>
        <strain evidence="2 3">Japan</strain>
    </source>
</reference>
<keyword evidence="3" id="KW-1185">Reference proteome</keyword>
<feature type="compositionally biased region" description="Polar residues" evidence="1">
    <location>
        <begin position="12"/>
        <end position="23"/>
    </location>
</feature>
<name>A0ABN7B9Q8_9HEMI</name>
<organism evidence="2 3">
    <name type="scientific">Nesidiocoris tenuis</name>
    <dbReference type="NCBI Taxonomy" id="355587"/>
    <lineage>
        <taxon>Eukaryota</taxon>
        <taxon>Metazoa</taxon>
        <taxon>Ecdysozoa</taxon>
        <taxon>Arthropoda</taxon>
        <taxon>Hexapoda</taxon>
        <taxon>Insecta</taxon>
        <taxon>Pterygota</taxon>
        <taxon>Neoptera</taxon>
        <taxon>Paraneoptera</taxon>
        <taxon>Hemiptera</taxon>
        <taxon>Heteroptera</taxon>
        <taxon>Panheteroptera</taxon>
        <taxon>Cimicomorpha</taxon>
        <taxon>Miridae</taxon>
        <taxon>Dicyphina</taxon>
        <taxon>Nesidiocoris</taxon>
    </lineage>
</organism>